<dbReference type="SMART" id="SM00507">
    <property type="entry name" value="HNHc"/>
    <property type="match status" value="1"/>
</dbReference>
<dbReference type="Gene3D" id="1.10.30.50">
    <property type="match status" value="1"/>
</dbReference>
<evidence type="ECO:0000313" key="2">
    <source>
        <dbReference type="EMBL" id="XBH22765.1"/>
    </source>
</evidence>
<evidence type="ECO:0000259" key="1">
    <source>
        <dbReference type="SMART" id="SM00507"/>
    </source>
</evidence>
<gene>
    <name evidence="2" type="ORF">V5R04_05985</name>
</gene>
<dbReference type="InterPro" id="IPR003615">
    <property type="entry name" value="HNH_nuc"/>
</dbReference>
<dbReference type="Pfam" id="PF02720">
    <property type="entry name" value="DUF222"/>
    <property type="match status" value="2"/>
</dbReference>
<name>A0AAU7DYK6_9MICO</name>
<dbReference type="CDD" id="cd00085">
    <property type="entry name" value="HNHc"/>
    <property type="match status" value="1"/>
</dbReference>
<proteinExistence type="predicted"/>
<sequence length="660" mass="70759">MESFEETTTAGQTAAVPGLVADLTAVLHSIKSVDFSVATFNSIPNGDLMAATSLAEQIGRLVDTLRVRVATQVEAVCATPHGKESLLKVTGSRNHIELLQRLTQVSARGLAARVRLGRITSGSYSLTGEPIAPRYPAISAGLDSGKLNVEAAQSITRALETPSLRIEAKQPHIDAAEIALVEAATGNSPENERPENADVIREMAQVWATYLDQDGARPSEKVPAPHRNLWFGNERNGLVPFGGHLLPDVAALWQTIMNAAGNPKLGADNPLGAKLDLSGEFPRIKEVDWLCPRHLGNFRALEARSGEQEIASALEGPEADHAEALVDSLVSTPRPESLRTQECGQAQRQDNATATATATATDAVAEEIAALLNAAGACPQCQERYLEACGNLSDTRTPGNKRHDLFASLLGVIARHPKMPTPNGAPITVVIQAIEGAKDTAPTPSVSKAFLRDHHGSPVPASGELLAHAACSGAVQRISFSETGAVTKLEIPQRIFNAHQRRALMVRDGACVIPGCNVPSDWCEAHHVTEWSRGGPTSINNAVQLCFYHHRNIDNIGWKIKMVDGLPYVQSPPWLDPQQKWHRVRPPTQPPSLETQSLEELCARIWKPNSVIRIPDSLQTPDTTFSFPTTVHAGAGGLVCACTNMSCATCADDNLHCQTG</sequence>
<dbReference type="AlphaFoldDB" id="A0AAU7DYK6"/>
<dbReference type="EMBL" id="CP146203">
    <property type="protein sequence ID" value="XBH22765.1"/>
    <property type="molecule type" value="Genomic_DNA"/>
</dbReference>
<protein>
    <submittedName>
        <fullName evidence="2">DUF222 domain-containing protein</fullName>
    </submittedName>
</protein>
<accession>A0AAU7DYK6</accession>
<organism evidence="2">
    <name type="scientific">Jonesiaceae bacterium BS-20</name>
    <dbReference type="NCBI Taxonomy" id="3120821"/>
    <lineage>
        <taxon>Bacteria</taxon>
        <taxon>Bacillati</taxon>
        <taxon>Actinomycetota</taxon>
        <taxon>Actinomycetes</taxon>
        <taxon>Micrococcales</taxon>
        <taxon>Jonesiaceae</taxon>
    </lineage>
</organism>
<reference evidence="2" key="1">
    <citation type="submission" date="2024-02" db="EMBL/GenBank/DDBJ databases">
        <title>Tomenella chthoni gen. nov. sp. nov., a member of the family Jonesiaceae isolated from bat guano.</title>
        <authorList>
            <person name="Miller S.L."/>
            <person name="King J."/>
            <person name="Sankaranarayanan K."/>
            <person name="Lawson P.A."/>
        </authorList>
    </citation>
    <scope>NUCLEOTIDE SEQUENCE</scope>
    <source>
        <strain evidence="2">BS-20</strain>
    </source>
</reference>
<dbReference type="InterPro" id="IPR003870">
    <property type="entry name" value="DUF222"/>
</dbReference>
<feature type="domain" description="HNH nuclease" evidence="1">
    <location>
        <begin position="499"/>
        <end position="551"/>
    </location>
</feature>